<feature type="transmembrane region" description="Helical" evidence="2">
    <location>
        <begin position="35"/>
        <end position="55"/>
    </location>
</feature>
<proteinExistence type="predicted"/>
<dbReference type="Pfam" id="PF03779">
    <property type="entry name" value="SPW"/>
    <property type="match status" value="1"/>
</dbReference>
<keyword evidence="2" id="KW-1133">Transmembrane helix</keyword>
<sequence>MNIISTRVHARIDYIAGIIFMASPWIFNFNESVPATWTPITIGFMALMMSLFTNYEGGMVRSIPMKAHLTVDIISGAFLAASPWLLGFSQEVFLPHLIMGLFEVTASLLTEKHASFEKVTETPVDPQAEGVNKTGPRV</sequence>
<accession>A0A5R9L6E7</accession>
<dbReference type="InterPro" id="IPR005530">
    <property type="entry name" value="SPW"/>
</dbReference>
<protein>
    <recommendedName>
        <fullName evidence="3">SPW repeat-containing integral membrane domain-containing protein</fullName>
    </recommendedName>
</protein>
<keyword evidence="5" id="KW-1185">Reference proteome</keyword>
<organism evidence="4 5">
    <name type="scientific">Dyadobacter luticola</name>
    <dbReference type="NCBI Taxonomy" id="1979387"/>
    <lineage>
        <taxon>Bacteria</taxon>
        <taxon>Pseudomonadati</taxon>
        <taxon>Bacteroidota</taxon>
        <taxon>Cytophagia</taxon>
        <taxon>Cytophagales</taxon>
        <taxon>Spirosomataceae</taxon>
        <taxon>Dyadobacter</taxon>
    </lineage>
</organism>
<evidence type="ECO:0000256" key="1">
    <source>
        <dbReference type="SAM" id="MobiDB-lite"/>
    </source>
</evidence>
<dbReference type="OrthoDB" id="129082at2"/>
<reference evidence="4 5" key="1">
    <citation type="submission" date="2019-05" db="EMBL/GenBank/DDBJ databases">
        <authorList>
            <person name="Qu J.-H."/>
        </authorList>
    </citation>
    <scope>NUCLEOTIDE SEQUENCE [LARGE SCALE GENOMIC DNA]</scope>
    <source>
        <strain evidence="4 5">T17</strain>
    </source>
</reference>
<evidence type="ECO:0000313" key="5">
    <source>
        <dbReference type="Proteomes" id="UP000306402"/>
    </source>
</evidence>
<evidence type="ECO:0000313" key="4">
    <source>
        <dbReference type="EMBL" id="TLV03969.1"/>
    </source>
</evidence>
<comment type="caution">
    <text evidence="4">The sequence shown here is derived from an EMBL/GenBank/DDBJ whole genome shotgun (WGS) entry which is preliminary data.</text>
</comment>
<feature type="transmembrane region" description="Helical" evidence="2">
    <location>
        <begin position="67"/>
        <end position="86"/>
    </location>
</feature>
<evidence type="ECO:0000256" key="2">
    <source>
        <dbReference type="SAM" id="Phobius"/>
    </source>
</evidence>
<feature type="domain" description="SPW repeat-containing integral membrane" evidence="3">
    <location>
        <begin position="9"/>
        <end position="107"/>
    </location>
</feature>
<name>A0A5R9L6E7_9BACT</name>
<keyword evidence="2" id="KW-0812">Transmembrane</keyword>
<dbReference type="AlphaFoldDB" id="A0A5R9L6E7"/>
<dbReference type="EMBL" id="VCEJ01000002">
    <property type="protein sequence ID" value="TLV03969.1"/>
    <property type="molecule type" value="Genomic_DNA"/>
</dbReference>
<feature type="transmembrane region" description="Helical" evidence="2">
    <location>
        <begin position="12"/>
        <end position="29"/>
    </location>
</feature>
<dbReference type="RefSeq" id="WP_138365178.1">
    <property type="nucleotide sequence ID" value="NZ_VCEJ01000002.1"/>
</dbReference>
<dbReference type="Proteomes" id="UP000306402">
    <property type="component" value="Unassembled WGS sequence"/>
</dbReference>
<evidence type="ECO:0000259" key="3">
    <source>
        <dbReference type="Pfam" id="PF03779"/>
    </source>
</evidence>
<gene>
    <name evidence="4" type="ORF">FEN17_10420</name>
</gene>
<keyword evidence="2" id="KW-0472">Membrane</keyword>
<feature type="region of interest" description="Disordered" evidence="1">
    <location>
        <begin position="119"/>
        <end position="138"/>
    </location>
</feature>